<sequence>MVEKRMIASRFWKLAQLNDFNVKQYKQLKEEIKQLDERIEKLKVKL</sequence>
<gene>
    <name evidence="1" type="ORF">QR98_0016920</name>
</gene>
<dbReference type="OrthoDB" id="278338at2759"/>
<accession>A0A131ZWP8</accession>
<comment type="caution">
    <text evidence="1">The sequence shown here is derived from an EMBL/GenBank/DDBJ whole genome shotgun (WGS) entry which is preliminary data.</text>
</comment>
<organism evidence="1 2">
    <name type="scientific">Sarcoptes scabiei</name>
    <name type="common">Itch mite</name>
    <name type="synonym">Acarus scabiei</name>
    <dbReference type="NCBI Taxonomy" id="52283"/>
    <lineage>
        <taxon>Eukaryota</taxon>
        <taxon>Metazoa</taxon>
        <taxon>Ecdysozoa</taxon>
        <taxon>Arthropoda</taxon>
        <taxon>Chelicerata</taxon>
        <taxon>Arachnida</taxon>
        <taxon>Acari</taxon>
        <taxon>Acariformes</taxon>
        <taxon>Sarcoptiformes</taxon>
        <taxon>Astigmata</taxon>
        <taxon>Psoroptidia</taxon>
        <taxon>Sarcoptoidea</taxon>
        <taxon>Sarcoptidae</taxon>
        <taxon>Sarcoptinae</taxon>
        <taxon>Sarcoptes</taxon>
    </lineage>
</organism>
<protein>
    <submittedName>
        <fullName evidence="1">Uncharacterized protein</fullName>
    </submittedName>
</protein>
<dbReference type="AlphaFoldDB" id="A0A131ZWP8"/>
<name>A0A131ZWP8_SARSC</name>
<proteinExistence type="predicted"/>
<dbReference type="InterPro" id="IPR036744">
    <property type="entry name" value="RAP_sf"/>
</dbReference>
<evidence type="ECO:0000313" key="1">
    <source>
        <dbReference type="EMBL" id="KPM03262.1"/>
    </source>
</evidence>
<dbReference type="VEuPathDB" id="VectorBase:SSCA001700"/>
<dbReference type="SUPFAM" id="SSF47045">
    <property type="entry name" value="RAP domain-like"/>
    <property type="match status" value="1"/>
</dbReference>
<reference evidence="1 2" key="1">
    <citation type="journal article" date="2015" name="Parasit. Vectors">
        <title>Draft genome of the scabies mite.</title>
        <authorList>
            <person name="Rider S.D.Jr."/>
            <person name="Morgan M.S."/>
            <person name="Arlian L.G."/>
        </authorList>
    </citation>
    <scope>NUCLEOTIDE SEQUENCE [LARGE SCALE GENOMIC DNA]</scope>
    <source>
        <strain evidence="1">Arlian Lab</strain>
    </source>
</reference>
<dbReference type="EMBL" id="JXLN01004431">
    <property type="protein sequence ID" value="KPM03262.1"/>
    <property type="molecule type" value="Genomic_DNA"/>
</dbReference>
<dbReference type="Proteomes" id="UP000616769">
    <property type="component" value="Unassembled WGS sequence"/>
</dbReference>
<evidence type="ECO:0000313" key="2">
    <source>
        <dbReference type="Proteomes" id="UP000616769"/>
    </source>
</evidence>